<dbReference type="InterPro" id="IPR002525">
    <property type="entry name" value="Transp_IS110-like_N"/>
</dbReference>
<proteinExistence type="predicted"/>
<dbReference type="Pfam" id="PF01548">
    <property type="entry name" value="DEDD_Tnp_IS110"/>
    <property type="match status" value="1"/>
</dbReference>
<feature type="region of interest" description="Disordered" evidence="1">
    <location>
        <begin position="292"/>
        <end position="317"/>
    </location>
</feature>
<protein>
    <submittedName>
        <fullName evidence="4">IS110 family transposase</fullName>
    </submittedName>
</protein>
<comment type="caution">
    <text evidence="4">The sequence shown here is derived from an EMBL/GenBank/DDBJ whole genome shotgun (WGS) entry which is preliminary data.</text>
</comment>
<feature type="domain" description="Transposase IS116/IS110/IS902 C-terminal" evidence="3">
    <location>
        <begin position="256"/>
        <end position="310"/>
    </location>
</feature>
<dbReference type="GO" id="GO:0003677">
    <property type="term" value="F:DNA binding"/>
    <property type="evidence" value="ECO:0007669"/>
    <property type="project" value="InterPro"/>
</dbReference>
<dbReference type="GO" id="GO:0006313">
    <property type="term" value="P:DNA transposition"/>
    <property type="evidence" value="ECO:0007669"/>
    <property type="project" value="InterPro"/>
</dbReference>
<dbReference type="Pfam" id="PF02371">
    <property type="entry name" value="Transposase_20"/>
    <property type="match status" value="1"/>
</dbReference>
<dbReference type="PANTHER" id="PTHR33055">
    <property type="entry name" value="TRANSPOSASE FOR INSERTION SEQUENCE ELEMENT IS1111A"/>
    <property type="match status" value="1"/>
</dbReference>
<dbReference type="AlphaFoldDB" id="A0A9X4QRC8"/>
<evidence type="ECO:0000256" key="1">
    <source>
        <dbReference type="SAM" id="MobiDB-lite"/>
    </source>
</evidence>
<reference evidence="4" key="1">
    <citation type="submission" date="2022-10" db="EMBL/GenBank/DDBJ databases">
        <title>Comparative genomic analysis of Cohnella hashimotonis sp. nov., isolated from the International Space Station.</title>
        <authorList>
            <person name="Simpson A."/>
            <person name="Venkateswaran K."/>
        </authorList>
    </citation>
    <scope>NUCLEOTIDE SEQUENCE</scope>
    <source>
        <strain evidence="4">DSM 28161</strain>
    </source>
</reference>
<dbReference type="EMBL" id="JAPDIA010000008">
    <property type="protein sequence ID" value="MDG0812052.1"/>
    <property type="molecule type" value="Genomic_DNA"/>
</dbReference>
<evidence type="ECO:0000259" key="2">
    <source>
        <dbReference type="Pfam" id="PF01548"/>
    </source>
</evidence>
<sequence length="317" mass="35657">MLEAILERCAGLDVHQESVVACVLSGPLDQKPKCEIRTFGTMTDELLALGEWLSEQGCSQVAMESTGVYWKPVWNVLESFDFDLLLANAHHIKNLPGRKTDIKDAEWIAKLLRCGLIENSFVPPVDIRELRDLTRYRKKLVQEATAEKNRIHKLLQDANVKLTSHMSDIFGVSGRLLLQKIVDHEVITMDFLETHMKGALRHKSPKLLQSLNSRLRAHHRSMIRMSWEHLQYIESSIAQMETHIRNYTKDKEESFNLLLTVPGINENAAAVILAEIGTDMSQFKSDHSLAAWAGMSPGNHESAGKKNGSGQGPETVN</sequence>
<dbReference type="GO" id="GO:0004803">
    <property type="term" value="F:transposase activity"/>
    <property type="evidence" value="ECO:0007669"/>
    <property type="project" value="InterPro"/>
</dbReference>
<accession>A0A9X4QRC8</accession>
<dbReference type="EMBL" id="JAPDIA010000001">
    <property type="protein sequence ID" value="MDG0808123.1"/>
    <property type="molecule type" value="Genomic_DNA"/>
</dbReference>
<dbReference type="InterPro" id="IPR003346">
    <property type="entry name" value="Transposase_20"/>
</dbReference>
<evidence type="ECO:0000259" key="3">
    <source>
        <dbReference type="Pfam" id="PF02371"/>
    </source>
</evidence>
<evidence type="ECO:0000313" key="6">
    <source>
        <dbReference type="Proteomes" id="UP001153404"/>
    </source>
</evidence>
<dbReference type="RefSeq" id="WP_277528394.1">
    <property type="nucleotide sequence ID" value="NZ_JAPDIA010000001.1"/>
</dbReference>
<evidence type="ECO:0000313" key="5">
    <source>
        <dbReference type="EMBL" id="MDG0812052.1"/>
    </source>
</evidence>
<evidence type="ECO:0000313" key="4">
    <source>
        <dbReference type="EMBL" id="MDG0808123.1"/>
    </source>
</evidence>
<dbReference type="NCBIfam" id="NF033542">
    <property type="entry name" value="transpos_IS110"/>
    <property type="match status" value="1"/>
</dbReference>
<gene>
    <name evidence="4" type="ORF">OMP40_00880</name>
    <name evidence="5" type="ORF">OMP40_23820</name>
</gene>
<dbReference type="PANTHER" id="PTHR33055:SF15">
    <property type="entry name" value="TRANSPOSASE-RELATED"/>
    <property type="match status" value="1"/>
</dbReference>
<name>A0A9X4QRC8_9BACL</name>
<dbReference type="Proteomes" id="UP001153404">
    <property type="component" value="Unassembled WGS sequence"/>
</dbReference>
<organism evidence="4 6">
    <name type="scientific">Cohnella rhizosphaerae</name>
    <dbReference type="NCBI Taxonomy" id="1457232"/>
    <lineage>
        <taxon>Bacteria</taxon>
        <taxon>Bacillati</taxon>
        <taxon>Bacillota</taxon>
        <taxon>Bacilli</taxon>
        <taxon>Bacillales</taxon>
        <taxon>Paenibacillaceae</taxon>
        <taxon>Cohnella</taxon>
    </lineage>
</organism>
<dbReference type="InterPro" id="IPR047650">
    <property type="entry name" value="Transpos_IS110"/>
</dbReference>
<keyword evidence="6" id="KW-1185">Reference proteome</keyword>
<feature type="domain" description="Transposase IS110-like N-terminal" evidence="2">
    <location>
        <begin position="10"/>
        <end position="158"/>
    </location>
</feature>